<feature type="binding site" evidence="2">
    <location>
        <position position="44"/>
    </location>
    <ligand>
        <name>Mg(2+)</name>
        <dbReference type="ChEBI" id="CHEBI:18420"/>
        <label>1</label>
    </ligand>
</feature>
<comment type="function">
    <text evidence="2">Catalyzes the ATP-dependent phosphorylation of thiamine-monophosphate (TMP) to form thiamine-pyrophosphate (TPP), the active form of vitamin B1.</text>
</comment>
<dbReference type="InterPro" id="IPR036676">
    <property type="entry name" value="PurM-like_C_sf"/>
</dbReference>
<dbReference type="Pfam" id="PF00586">
    <property type="entry name" value="AIRS"/>
    <property type="match status" value="1"/>
</dbReference>
<comment type="catalytic activity">
    <reaction evidence="2">
        <text>thiamine phosphate + ATP = thiamine diphosphate + ADP</text>
        <dbReference type="Rhea" id="RHEA:15913"/>
        <dbReference type="ChEBI" id="CHEBI:30616"/>
        <dbReference type="ChEBI" id="CHEBI:37575"/>
        <dbReference type="ChEBI" id="CHEBI:58937"/>
        <dbReference type="ChEBI" id="CHEBI:456216"/>
        <dbReference type="EC" id="2.7.4.16"/>
    </reaction>
</comment>
<feature type="binding site" evidence="2">
    <location>
        <position position="43"/>
    </location>
    <ligand>
        <name>Mg(2+)</name>
        <dbReference type="ChEBI" id="CHEBI:18420"/>
        <label>4</label>
    </ligand>
</feature>
<dbReference type="Gene3D" id="3.90.650.10">
    <property type="entry name" value="PurM-like C-terminal domain"/>
    <property type="match status" value="1"/>
</dbReference>
<feature type="binding site" evidence="2">
    <location>
        <position position="209"/>
    </location>
    <ligand>
        <name>Mg(2+)</name>
        <dbReference type="ChEBI" id="CHEBI:18420"/>
        <label>3</label>
    </ligand>
</feature>
<keyword evidence="2" id="KW-0460">Magnesium</keyword>
<comment type="miscellaneous">
    <text evidence="2">Reaction mechanism of ThiL seems to utilize a direct, inline transfer of the gamma-phosphate of ATP to TMP rather than a phosphorylated enzyme intermediate.</text>
</comment>
<evidence type="ECO:0000256" key="1">
    <source>
        <dbReference type="ARBA" id="ARBA00022977"/>
    </source>
</evidence>
<dbReference type="SUPFAM" id="SSF56042">
    <property type="entry name" value="PurM C-terminal domain-like"/>
    <property type="match status" value="1"/>
</dbReference>
<dbReference type="PANTHER" id="PTHR30270:SF0">
    <property type="entry name" value="THIAMINE-MONOPHOSPHATE KINASE"/>
    <property type="match status" value="1"/>
</dbReference>
<feature type="binding site" evidence="2">
    <location>
        <position position="28"/>
    </location>
    <ligand>
        <name>Mg(2+)</name>
        <dbReference type="ChEBI" id="CHEBI:18420"/>
        <label>3</label>
    </ligand>
</feature>
<dbReference type="InterPro" id="IPR016188">
    <property type="entry name" value="PurM-like_N"/>
</dbReference>
<evidence type="ECO:0000313" key="5">
    <source>
        <dbReference type="EMBL" id="MCC2614725.1"/>
    </source>
</evidence>
<keyword evidence="2" id="KW-0067">ATP-binding</keyword>
<dbReference type="GO" id="GO:0009030">
    <property type="term" value="F:thiamine-phosphate kinase activity"/>
    <property type="evidence" value="ECO:0007669"/>
    <property type="project" value="UniProtKB-EC"/>
</dbReference>
<feature type="binding site" evidence="2">
    <location>
        <position position="316"/>
    </location>
    <ligand>
        <name>substrate</name>
    </ligand>
</feature>
<dbReference type="HAMAP" id="MF_02128">
    <property type="entry name" value="TMP_kinase"/>
    <property type="match status" value="1"/>
</dbReference>
<dbReference type="Proteomes" id="UP001520878">
    <property type="component" value="Unassembled WGS sequence"/>
</dbReference>
<feature type="binding site" evidence="2">
    <location>
        <position position="73"/>
    </location>
    <ligand>
        <name>Mg(2+)</name>
        <dbReference type="ChEBI" id="CHEBI:18420"/>
        <label>3</label>
    </ligand>
</feature>
<comment type="pathway">
    <text evidence="2">Cofactor biosynthesis; thiamine diphosphate biosynthesis; thiamine diphosphate from thiamine phosphate: step 1/1.</text>
</comment>
<comment type="similarity">
    <text evidence="2">Belongs to the thiamine-monophosphate kinase family.</text>
</comment>
<name>A0ABS8G2G6_9ALTE</name>
<gene>
    <name evidence="2 5" type="primary">thiL</name>
    <name evidence="5" type="ORF">LJ739_00535</name>
</gene>
<dbReference type="Pfam" id="PF02769">
    <property type="entry name" value="AIRS_C"/>
    <property type="match status" value="1"/>
</dbReference>
<dbReference type="PANTHER" id="PTHR30270">
    <property type="entry name" value="THIAMINE-MONOPHOSPHATE KINASE"/>
    <property type="match status" value="1"/>
</dbReference>
<accession>A0ABS8G2G6</accession>
<evidence type="ECO:0000256" key="2">
    <source>
        <dbReference type="HAMAP-Rule" id="MF_02128"/>
    </source>
</evidence>
<keyword evidence="2" id="KW-0547">Nucleotide-binding</keyword>
<dbReference type="InterPro" id="IPR010918">
    <property type="entry name" value="PurM-like_C_dom"/>
</dbReference>
<sequence length="320" mass="34034">MKEFELIDTFFKAGSYQRKDVVLGIGDDCAIADVPSGQSLVVTTDTLVSGVHFFADAPPEAIAHKAVAVNLSDLASMGAEPAWLSLSLSLPDADEAWVAAFSKALHALSEYYSIQLIGGDTVRGPLSVTITAHGFVPQGQALCRHNAKPGDLIYVTGSLGDAAAGLAILRGQLKTTQNSEDFLVNRLHYPTPRLLAGTAVRRIATAGIDISDGLLADLQHVLSSSGCGAQLHLEQLPLSVAMRESVPANKAYDFALAGGDDYELLFTVSADKRTNLEINLANFNVEATCIGQMTGKDGKIELRLGDEPYSLDVKGYEHFS</sequence>
<feature type="binding site" evidence="2">
    <location>
        <position position="52"/>
    </location>
    <ligand>
        <name>substrate</name>
    </ligand>
</feature>
<feature type="binding site" evidence="2">
    <location>
        <position position="45"/>
    </location>
    <ligand>
        <name>Mg(2+)</name>
        <dbReference type="ChEBI" id="CHEBI:18420"/>
        <label>1</label>
    </ligand>
</feature>
<organism evidence="5 6">
    <name type="scientific">Fluctibacter halophilus</name>
    <dbReference type="NCBI Taxonomy" id="226011"/>
    <lineage>
        <taxon>Bacteria</taxon>
        <taxon>Pseudomonadati</taxon>
        <taxon>Pseudomonadota</taxon>
        <taxon>Gammaproteobacteria</taxon>
        <taxon>Alteromonadales</taxon>
        <taxon>Alteromonadaceae</taxon>
        <taxon>Fluctibacter</taxon>
    </lineage>
</organism>
<dbReference type="RefSeq" id="WP_229156646.1">
    <property type="nucleotide sequence ID" value="NZ_JAJEWP010000001.1"/>
</dbReference>
<keyword evidence="6" id="KW-1185">Reference proteome</keyword>
<feature type="domain" description="PurM-like N-terminal" evidence="3">
    <location>
        <begin position="26"/>
        <end position="136"/>
    </location>
</feature>
<evidence type="ECO:0000259" key="3">
    <source>
        <dbReference type="Pfam" id="PF00586"/>
    </source>
</evidence>
<reference evidence="5 6" key="1">
    <citation type="submission" date="2021-10" db="EMBL/GenBank/DDBJ databases">
        <title>Draft genome of Aestuariibacter halophilus JC2043.</title>
        <authorList>
            <person name="Emsley S.A."/>
            <person name="Pfannmuller K.M."/>
            <person name="Ushijima B."/>
            <person name="Saw J.H."/>
            <person name="Videau P."/>
        </authorList>
    </citation>
    <scope>NUCLEOTIDE SEQUENCE [LARGE SCALE GENOMIC DNA]</scope>
    <source>
        <strain evidence="5 6">JC2043</strain>
    </source>
</reference>
<dbReference type="CDD" id="cd02194">
    <property type="entry name" value="ThiL"/>
    <property type="match status" value="1"/>
</dbReference>
<dbReference type="EMBL" id="JAJEWP010000001">
    <property type="protein sequence ID" value="MCC2614725.1"/>
    <property type="molecule type" value="Genomic_DNA"/>
</dbReference>
<dbReference type="InterPro" id="IPR036921">
    <property type="entry name" value="PurM-like_N_sf"/>
</dbReference>
<feature type="binding site" evidence="2">
    <location>
        <position position="28"/>
    </location>
    <ligand>
        <name>Mg(2+)</name>
        <dbReference type="ChEBI" id="CHEBI:18420"/>
        <label>4</label>
    </ligand>
</feature>
<feature type="binding site" evidence="2">
    <location>
        <position position="73"/>
    </location>
    <ligand>
        <name>Mg(2+)</name>
        <dbReference type="ChEBI" id="CHEBI:18420"/>
        <label>2</label>
    </ligand>
</feature>
<dbReference type="Gene3D" id="3.30.1330.10">
    <property type="entry name" value="PurM-like, N-terminal domain"/>
    <property type="match status" value="1"/>
</dbReference>
<proteinExistence type="inferred from homology"/>
<feature type="binding site" evidence="2">
    <location>
        <position position="211"/>
    </location>
    <ligand>
        <name>ATP</name>
        <dbReference type="ChEBI" id="CHEBI:30616"/>
    </ligand>
</feature>
<dbReference type="NCBIfam" id="TIGR01379">
    <property type="entry name" value="thiL"/>
    <property type="match status" value="1"/>
</dbReference>
<keyword evidence="2 5" id="KW-0808">Transferase</keyword>
<feature type="binding site" evidence="2">
    <location>
        <position position="73"/>
    </location>
    <ligand>
        <name>Mg(2+)</name>
        <dbReference type="ChEBI" id="CHEBI:18420"/>
        <label>4</label>
    </ligand>
</feature>
<keyword evidence="2" id="KW-0479">Metal-binding</keyword>
<dbReference type="EC" id="2.7.4.16" evidence="2"/>
<dbReference type="InterPro" id="IPR006283">
    <property type="entry name" value="ThiL-like"/>
</dbReference>
<feature type="binding site" evidence="2">
    <location>
        <position position="260"/>
    </location>
    <ligand>
        <name>substrate</name>
    </ligand>
</feature>
<keyword evidence="1 2" id="KW-0784">Thiamine biosynthesis</keyword>
<feature type="binding site" evidence="2">
    <location>
        <position position="120"/>
    </location>
    <ligand>
        <name>Mg(2+)</name>
        <dbReference type="ChEBI" id="CHEBI:18420"/>
        <label>1</label>
    </ligand>
</feature>
<feature type="binding site" evidence="2">
    <location>
        <position position="45"/>
    </location>
    <ligand>
        <name>Mg(2+)</name>
        <dbReference type="ChEBI" id="CHEBI:18420"/>
        <label>2</label>
    </ligand>
</feature>
<feature type="domain" description="PurM-like C-terminal" evidence="4">
    <location>
        <begin position="148"/>
        <end position="298"/>
    </location>
</feature>
<evidence type="ECO:0000313" key="6">
    <source>
        <dbReference type="Proteomes" id="UP001520878"/>
    </source>
</evidence>
<protein>
    <recommendedName>
        <fullName evidence="2">Thiamine-monophosphate kinase</fullName>
        <shortName evidence="2">TMP kinase</shortName>
        <shortName evidence="2">Thiamine-phosphate kinase</shortName>
        <ecNumber evidence="2">2.7.4.16</ecNumber>
    </recommendedName>
</protein>
<dbReference type="SUPFAM" id="SSF55326">
    <property type="entry name" value="PurM N-terminal domain-like"/>
    <property type="match status" value="1"/>
</dbReference>
<evidence type="ECO:0000259" key="4">
    <source>
        <dbReference type="Pfam" id="PF02769"/>
    </source>
</evidence>
<feature type="binding site" evidence="2">
    <location>
        <begin position="119"/>
        <end position="120"/>
    </location>
    <ligand>
        <name>ATP</name>
        <dbReference type="ChEBI" id="CHEBI:30616"/>
    </ligand>
</feature>
<comment type="caution">
    <text evidence="2">Lacks conserved residue(s) required for the propagation of feature annotation.</text>
</comment>
<comment type="caution">
    <text evidence="5">The sequence shown here is derived from an EMBL/GenBank/DDBJ whole genome shotgun (WGS) entry which is preliminary data.</text>
</comment>
<feature type="binding site" evidence="2">
    <location>
        <position position="212"/>
    </location>
    <ligand>
        <name>Mg(2+)</name>
        <dbReference type="ChEBI" id="CHEBI:18420"/>
        <label>5</label>
    </ligand>
</feature>
<keyword evidence="2 5" id="KW-0418">Kinase</keyword>
<dbReference type="PIRSF" id="PIRSF005303">
    <property type="entry name" value="Thiam_monoph_kin"/>
    <property type="match status" value="1"/>
</dbReference>
<feature type="binding site" evidence="2">
    <location>
        <position position="144"/>
    </location>
    <ligand>
        <name>ATP</name>
        <dbReference type="ChEBI" id="CHEBI:30616"/>
    </ligand>
</feature>